<evidence type="ECO:0000256" key="3">
    <source>
        <dbReference type="ARBA" id="ARBA00022741"/>
    </source>
</evidence>
<comment type="cofactor">
    <cofactor evidence="7">
        <name>Zn(2+)</name>
        <dbReference type="ChEBI" id="CHEBI:29105"/>
    </cofactor>
    <text evidence="7">Binds 1 zinc ion per subunit.</text>
</comment>
<dbReference type="GO" id="GO:0006400">
    <property type="term" value="P:tRNA modification"/>
    <property type="evidence" value="ECO:0007669"/>
    <property type="project" value="InterPro"/>
</dbReference>
<dbReference type="NCBIfam" id="TIGR03838">
    <property type="entry name" value="queuosine_YadB"/>
    <property type="match status" value="1"/>
</dbReference>
<proteinExistence type="inferred from homology"/>
<accession>A0AAE6KP69</accession>
<feature type="binding site" evidence="7">
    <location>
        <position position="192"/>
    </location>
    <ligand>
        <name>L-glutamate</name>
        <dbReference type="ChEBI" id="CHEBI:29985"/>
    </ligand>
</feature>
<feature type="binding site" evidence="7">
    <location>
        <position position="97"/>
    </location>
    <ligand>
        <name>Zn(2+)</name>
        <dbReference type="ChEBI" id="CHEBI:29105"/>
    </ligand>
</feature>
<keyword evidence="2 7" id="KW-0479">Metal-binding</keyword>
<dbReference type="KEGG" id="mrk:FIT61_03915"/>
<dbReference type="PANTHER" id="PTHR43311">
    <property type="entry name" value="GLUTAMATE--TRNA LIGASE"/>
    <property type="match status" value="1"/>
</dbReference>
<dbReference type="PANTHER" id="PTHR43311:SF1">
    <property type="entry name" value="GLUTAMYL-Q TRNA(ASP) SYNTHETASE"/>
    <property type="match status" value="1"/>
</dbReference>
<gene>
    <name evidence="7" type="primary">gluQ</name>
    <name evidence="10" type="ORF">FIT61_03915</name>
</gene>
<feature type="short sequence motif" description="'HIGH' region" evidence="7">
    <location>
        <begin position="8"/>
        <end position="18"/>
    </location>
</feature>
<keyword evidence="6 7" id="KW-0030">Aminoacyl-tRNA synthetase</keyword>
<dbReference type="AlphaFoldDB" id="A0AAE6KP69"/>
<dbReference type="HAMAP" id="MF_01428">
    <property type="entry name" value="Glu_Q_tRNA_synth"/>
    <property type="match status" value="1"/>
</dbReference>
<dbReference type="Pfam" id="PF00749">
    <property type="entry name" value="tRNA-synt_1c"/>
    <property type="match status" value="1"/>
</dbReference>
<reference evidence="10 11" key="1">
    <citation type="journal article" date="2019" name="ISME J.">
        <title>Evolution in action: habitat transition from sediment to the pelagial leads to genome streamlining in Methylophilaceae.</title>
        <authorList>
            <person name="Salcher M."/>
            <person name="Schaefle D."/>
            <person name="Kaspar M."/>
            <person name="Neuenschwander S.M."/>
            <person name="Ghai R."/>
        </authorList>
    </citation>
    <scope>NUCLEOTIDE SEQUENCE [LARGE SCALE GENOMIC DNA]</scope>
    <source>
        <strain evidence="10 11">MMS-RI-1</strain>
    </source>
</reference>
<feature type="binding site" evidence="7">
    <location>
        <position position="121"/>
    </location>
    <ligand>
        <name>Zn(2+)</name>
        <dbReference type="ChEBI" id="CHEBI:29105"/>
    </ligand>
</feature>
<keyword evidence="8" id="KW-0648">Protein biosynthesis</keyword>
<evidence type="ECO:0000313" key="11">
    <source>
        <dbReference type="Proteomes" id="UP000312102"/>
    </source>
</evidence>
<keyword evidence="1 7" id="KW-0436">Ligase</keyword>
<dbReference type="InterPro" id="IPR014729">
    <property type="entry name" value="Rossmann-like_a/b/a_fold"/>
</dbReference>
<evidence type="ECO:0000256" key="5">
    <source>
        <dbReference type="ARBA" id="ARBA00022840"/>
    </source>
</evidence>
<dbReference type="EC" id="6.1.1.-" evidence="7"/>
<dbReference type="GO" id="GO:0006424">
    <property type="term" value="P:glutamyl-tRNA aminoacylation"/>
    <property type="evidence" value="ECO:0007669"/>
    <property type="project" value="InterPro"/>
</dbReference>
<sequence length="292" mass="33252">MYIGRFAPSPTGPIHFGSLVTAVASYLDAKHHDGIWKIRMEDLDQPRFVEGSDKAIINSLHQHGFHWDDEIIYQSHRIDIYQTYLSNLNQQGSTYFCECSRKEIADSAMTGIDGMIYPGTCRNKKLDANHHALRIIAKDTFITFEDKIQGSIHQNISKDFGDFILKRSDGIYAYQLAVVIDDALQNINTIIRGADLIDSTSRQIYLQKNLSFPSMNYGHIPIATLNQKKLSKENHSTPVNDANIKNNLIACLKFLGQDYELIEKENTLTNFWTTAIQLWDISLVPKIKTIEI</sequence>
<dbReference type="RefSeq" id="WP_139883379.1">
    <property type="nucleotide sequence ID" value="NZ_CP040986.1"/>
</dbReference>
<dbReference type="GO" id="GO:0005829">
    <property type="term" value="C:cytosol"/>
    <property type="evidence" value="ECO:0007669"/>
    <property type="project" value="TreeGrafter"/>
</dbReference>
<dbReference type="GO" id="GO:0004818">
    <property type="term" value="F:glutamate-tRNA ligase activity"/>
    <property type="evidence" value="ECO:0007669"/>
    <property type="project" value="TreeGrafter"/>
</dbReference>
<evidence type="ECO:0000313" key="10">
    <source>
        <dbReference type="EMBL" id="QDD13589.1"/>
    </source>
</evidence>
<feature type="binding site" evidence="7">
    <location>
        <position position="117"/>
    </location>
    <ligand>
        <name>Zn(2+)</name>
        <dbReference type="ChEBI" id="CHEBI:29105"/>
    </ligand>
</feature>
<dbReference type="PRINTS" id="PR00987">
    <property type="entry name" value="TRNASYNTHGLU"/>
</dbReference>
<dbReference type="InterPro" id="IPR020058">
    <property type="entry name" value="Glu/Gln-tRNA-synth_Ib_cat-dom"/>
</dbReference>
<evidence type="ECO:0000259" key="9">
    <source>
        <dbReference type="Pfam" id="PF00749"/>
    </source>
</evidence>
<feature type="binding site" evidence="7">
    <location>
        <position position="174"/>
    </location>
    <ligand>
        <name>L-glutamate</name>
        <dbReference type="ChEBI" id="CHEBI:29985"/>
    </ligand>
</feature>
<dbReference type="Proteomes" id="UP000312102">
    <property type="component" value="Chromosome"/>
</dbReference>
<keyword evidence="5 7" id="KW-0067">ATP-binding</keyword>
<feature type="binding site" evidence="7">
    <location>
        <begin position="5"/>
        <end position="9"/>
    </location>
    <ligand>
        <name>L-glutamate</name>
        <dbReference type="ChEBI" id="CHEBI:29985"/>
    </ligand>
</feature>
<evidence type="ECO:0000256" key="2">
    <source>
        <dbReference type="ARBA" id="ARBA00022723"/>
    </source>
</evidence>
<dbReference type="InterPro" id="IPR022380">
    <property type="entry name" value="Glu-Q_tRNA(Asp)_Synthase"/>
</dbReference>
<dbReference type="GO" id="GO:0008270">
    <property type="term" value="F:zinc ion binding"/>
    <property type="evidence" value="ECO:0007669"/>
    <property type="project" value="UniProtKB-UniRule"/>
</dbReference>
<evidence type="ECO:0000256" key="8">
    <source>
        <dbReference type="RuleBase" id="RU363037"/>
    </source>
</evidence>
<dbReference type="GO" id="GO:0005524">
    <property type="term" value="F:ATP binding"/>
    <property type="evidence" value="ECO:0007669"/>
    <property type="project" value="UniProtKB-KW"/>
</dbReference>
<dbReference type="InterPro" id="IPR049940">
    <property type="entry name" value="GluQ/Sye"/>
</dbReference>
<evidence type="ECO:0000256" key="6">
    <source>
        <dbReference type="ARBA" id="ARBA00023146"/>
    </source>
</evidence>
<keyword evidence="11" id="KW-1185">Reference proteome</keyword>
<dbReference type="InterPro" id="IPR000924">
    <property type="entry name" value="Glu/Gln-tRNA-synth"/>
</dbReference>
<feature type="binding site" evidence="7">
    <location>
        <position position="41"/>
    </location>
    <ligand>
        <name>L-glutamate</name>
        <dbReference type="ChEBI" id="CHEBI:29985"/>
    </ligand>
</feature>
<feature type="binding site" evidence="7">
    <location>
        <position position="232"/>
    </location>
    <ligand>
        <name>ATP</name>
        <dbReference type="ChEBI" id="CHEBI:30616"/>
    </ligand>
</feature>
<organism evidence="10 11">
    <name type="scientific">Candidatus Methylopumilus rimovensis</name>
    <dbReference type="NCBI Taxonomy" id="2588535"/>
    <lineage>
        <taxon>Bacteria</taxon>
        <taxon>Pseudomonadati</taxon>
        <taxon>Pseudomonadota</taxon>
        <taxon>Betaproteobacteria</taxon>
        <taxon>Nitrosomonadales</taxon>
        <taxon>Methylophilaceae</taxon>
        <taxon>Candidatus Methylopumilus</taxon>
    </lineage>
</organism>
<dbReference type="EMBL" id="CP040986">
    <property type="protein sequence ID" value="QDD13589.1"/>
    <property type="molecule type" value="Genomic_DNA"/>
</dbReference>
<feature type="binding site" evidence="7">
    <location>
        <position position="99"/>
    </location>
    <ligand>
        <name>Zn(2+)</name>
        <dbReference type="ChEBI" id="CHEBI:29105"/>
    </ligand>
</feature>
<keyword evidence="4 7" id="KW-0862">Zinc</keyword>
<protein>
    <recommendedName>
        <fullName evidence="7">Glutamyl-Q tRNA(Asp) synthetase</fullName>
        <shortName evidence="7">Glu-Q-RSs</shortName>
        <ecNumber evidence="7">6.1.1.-</ecNumber>
    </recommendedName>
</protein>
<comment type="function">
    <text evidence="7">Catalyzes the tRNA-independent activation of glutamate in presence of ATP and the subsequent transfer of glutamate onto a tRNA(Asp). Glutamate is transferred on the 2-amino-5-(4,5-dihydroxy-2-cyclopenten-1-yl) moiety of the queuosine in the wobble position of the QUC anticodon.</text>
</comment>
<name>A0AAE6KP69_9PROT</name>
<keyword evidence="3 7" id="KW-0547">Nucleotide-binding</keyword>
<evidence type="ECO:0000256" key="4">
    <source>
        <dbReference type="ARBA" id="ARBA00022833"/>
    </source>
</evidence>
<comment type="similarity">
    <text evidence="7">Belongs to the class-I aminoacyl-tRNA synthetase family. GluQ subfamily.</text>
</comment>
<dbReference type="Gene3D" id="3.90.800.10">
    <property type="entry name" value="Glutamyl-tRNA Synthetase, Domain 3"/>
    <property type="match status" value="1"/>
</dbReference>
<feature type="domain" description="Glutamyl/glutaminyl-tRNA synthetase class Ib catalytic" evidence="9">
    <location>
        <begin position="5"/>
        <end position="246"/>
    </location>
</feature>
<dbReference type="SUPFAM" id="SSF52374">
    <property type="entry name" value="Nucleotidylyl transferase"/>
    <property type="match status" value="1"/>
</dbReference>
<feature type="short sequence motif" description="'KMSKS' region" evidence="7">
    <location>
        <begin position="229"/>
        <end position="233"/>
    </location>
</feature>
<dbReference type="Gene3D" id="3.40.50.620">
    <property type="entry name" value="HUPs"/>
    <property type="match status" value="1"/>
</dbReference>
<evidence type="ECO:0000256" key="1">
    <source>
        <dbReference type="ARBA" id="ARBA00022598"/>
    </source>
</evidence>
<evidence type="ECO:0000256" key="7">
    <source>
        <dbReference type="HAMAP-Rule" id="MF_01428"/>
    </source>
</evidence>
<dbReference type="NCBIfam" id="NF004314">
    <property type="entry name" value="PRK05710.1-3"/>
    <property type="match status" value="1"/>
</dbReference>